<proteinExistence type="predicted"/>
<reference evidence="1" key="1">
    <citation type="submission" date="2024-06" db="EMBL/GenBank/DDBJ databases">
        <title>Genomic Encyclopedia of Type Strains, Phase IV (KMG-IV): sequencing the most valuable type-strain genomes for metagenomic binning, comparative biology and taxonomic classification.</title>
        <authorList>
            <person name="Goeker M."/>
        </authorList>
    </citation>
    <scope>NUCLEOTIDE SEQUENCE</scope>
    <source>
        <strain evidence="1">SJCon</strain>
    </source>
</reference>
<accession>A0ACC6TKU5</accession>
<evidence type="ECO:0000313" key="1">
    <source>
        <dbReference type="EMBL" id="MET3774255.1"/>
    </source>
</evidence>
<keyword evidence="2" id="KW-1185">Reference proteome</keyword>
<organism evidence="1 2">
    <name type="scientific">Arthrobacter nitrophenolicus</name>
    <dbReference type="NCBI Taxonomy" id="683150"/>
    <lineage>
        <taxon>Bacteria</taxon>
        <taxon>Bacillati</taxon>
        <taxon>Actinomycetota</taxon>
        <taxon>Actinomycetes</taxon>
        <taxon>Micrococcales</taxon>
        <taxon>Micrococcaceae</taxon>
        <taxon>Arthrobacter</taxon>
    </lineage>
</organism>
<evidence type="ECO:0000313" key="2">
    <source>
        <dbReference type="Proteomes" id="UP001549207"/>
    </source>
</evidence>
<comment type="caution">
    <text evidence="1">The sequence shown here is derived from an EMBL/GenBank/DDBJ whole genome shotgun (WGS) entry which is preliminary data.</text>
</comment>
<gene>
    <name evidence="1" type="ORF">ABIC98_003928</name>
</gene>
<protein>
    <submittedName>
        <fullName evidence="1">Uncharacterized protein</fullName>
    </submittedName>
</protein>
<dbReference type="EMBL" id="JBEPNJ010000024">
    <property type="protein sequence ID" value="MET3774255.1"/>
    <property type="molecule type" value="Genomic_DNA"/>
</dbReference>
<dbReference type="Proteomes" id="UP001549207">
    <property type="component" value="Unassembled WGS sequence"/>
</dbReference>
<sequence>MSFSTAGTKIAVANGGGRPGGDLPGTYRDMTSLAGYVWKEVPYDDWVELNQGDRVRVRRPGGQVHSARVDDVAEDASYFWVWLDQARGRVLISKGDGSTVWR</sequence>
<name>A0ACC6TKU5_9MICC</name>